<evidence type="ECO:0000256" key="1">
    <source>
        <dbReference type="SAM" id="SignalP"/>
    </source>
</evidence>
<evidence type="ECO:0000313" key="3">
    <source>
        <dbReference type="Proteomes" id="UP000193411"/>
    </source>
</evidence>
<dbReference type="EMBL" id="MCFL01000004">
    <property type="protein sequence ID" value="ORZ39877.1"/>
    <property type="molecule type" value="Genomic_DNA"/>
</dbReference>
<feature type="chain" id="PRO_5013141620" description="Transposase-associated domain-containing protein" evidence="1">
    <location>
        <begin position="22"/>
        <end position="292"/>
    </location>
</feature>
<dbReference type="AlphaFoldDB" id="A0A1Y2HZ37"/>
<dbReference type="Pfam" id="PF18759">
    <property type="entry name" value="Plavaka"/>
    <property type="match status" value="1"/>
</dbReference>
<gene>
    <name evidence="2" type="ORF">BCR44DRAFT_1216978</name>
</gene>
<dbReference type="OrthoDB" id="3208495at2759"/>
<dbReference type="InterPro" id="IPR041078">
    <property type="entry name" value="Plavaka"/>
</dbReference>
<keyword evidence="3" id="KW-1185">Reference proteome</keyword>
<reference evidence="2 3" key="1">
    <citation type="submission" date="2016-07" db="EMBL/GenBank/DDBJ databases">
        <title>Pervasive Adenine N6-methylation of Active Genes in Fungi.</title>
        <authorList>
            <consortium name="DOE Joint Genome Institute"/>
            <person name="Mondo S.J."/>
            <person name="Dannebaum R.O."/>
            <person name="Kuo R.C."/>
            <person name="Labutti K."/>
            <person name="Haridas S."/>
            <person name="Kuo A."/>
            <person name="Salamov A."/>
            <person name="Ahrendt S.R."/>
            <person name="Lipzen A."/>
            <person name="Sullivan W."/>
            <person name="Andreopoulos W.B."/>
            <person name="Clum A."/>
            <person name="Lindquist E."/>
            <person name="Daum C."/>
            <person name="Ramamoorthy G.K."/>
            <person name="Gryganskyi A."/>
            <person name="Culley D."/>
            <person name="Magnuson J.K."/>
            <person name="James T.Y."/>
            <person name="O'Malley M.A."/>
            <person name="Stajich J.E."/>
            <person name="Spatafora J.W."/>
            <person name="Visel A."/>
            <person name="Grigoriev I.V."/>
        </authorList>
    </citation>
    <scope>NUCLEOTIDE SEQUENCE [LARGE SCALE GENOMIC DNA]</scope>
    <source>
        <strain evidence="2 3">PL171</strain>
    </source>
</reference>
<proteinExistence type="predicted"/>
<evidence type="ECO:0000313" key="2">
    <source>
        <dbReference type="EMBL" id="ORZ39877.1"/>
    </source>
</evidence>
<keyword evidence="1" id="KW-0732">Signal</keyword>
<feature type="signal peptide" evidence="1">
    <location>
        <begin position="1"/>
        <end position="21"/>
    </location>
</feature>
<dbReference type="STRING" id="765915.A0A1Y2HZ37"/>
<protein>
    <recommendedName>
        <fullName evidence="4">Transposase-associated domain-containing protein</fullName>
    </recommendedName>
</protein>
<name>A0A1Y2HZ37_9FUNG</name>
<sequence length="292" mass="33130">MHIRSLCSSLVFTPTFSPSQAIALCDCWPCSQFQLTRHYKGFPCQRWCEWVSAGLLSCCSHSSFFNLQSEARRTVYHDCMKIVLDDEWLHAMEHGKRMTGPDGCKYNVFPFLLQYQADLQEFAMITQTRGHRGMCPCPKCLIPAELVTSPDLDDHRTAPRRSQSDMIQLLEANITKAKCKELGAWKAPSALFAATSDVYECAAVDPLHQFDLGVVPYVTQAVQQLIDATEADTKGKLEELRLRTSTWMPPYHALEARTVSLLAIDPKMQKSLKAHEWRSVTRRSSDLASMHR</sequence>
<evidence type="ECO:0008006" key="4">
    <source>
        <dbReference type="Google" id="ProtNLM"/>
    </source>
</evidence>
<organism evidence="2 3">
    <name type="scientific">Catenaria anguillulae PL171</name>
    <dbReference type="NCBI Taxonomy" id="765915"/>
    <lineage>
        <taxon>Eukaryota</taxon>
        <taxon>Fungi</taxon>
        <taxon>Fungi incertae sedis</taxon>
        <taxon>Blastocladiomycota</taxon>
        <taxon>Blastocladiomycetes</taxon>
        <taxon>Blastocladiales</taxon>
        <taxon>Catenariaceae</taxon>
        <taxon>Catenaria</taxon>
    </lineage>
</organism>
<dbReference type="Proteomes" id="UP000193411">
    <property type="component" value="Unassembled WGS sequence"/>
</dbReference>
<comment type="caution">
    <text evidence="2">The sequence shown here is derived from an EMBL/GenBank/DDBJ whole genome shotgun (WGS) entry which is preliminary data.</text>
</comment>
<accession>A0A1Y2HZ37</accession>